<evidence type="ECO:0000256" key="2">
    <source>
        <dbReference type="SAM" id="MobiDB-lite"/>
    </source>
</evidence>
<sequence length="1193" mass="131276">MPQPSKSPPSWTLKGVALTKREAELLKMWGCPREVLHALDFLAQQASPCQSNRDVSVLDLFCGKKAISMTWRQHGENASGSKFFCTPPALMEHYDVVDAGDDNNILLTQGYLTLLLMVLRLAPDALAMVGLPCISYIFLNSATHGRTRRRPYGFENKWAYVKQANQITVRTIIVLMLCACRAVYWFVEQPGSSKLPLFPELKLLRRLMRASGMKTYFTRFWMAHWGAPSPKLSMAISSAPYVKELKKKLTKADRAKLSSDGIAIVRTLPNGKKTVSGGPKLRSTQVYPKGFARKLYQLHKKLKAKKGFEHKAAVNMAYKHHAKVKKAFGDELKAKKEEGMSDRAKAALAAAKLRTAAVLQSMSQPQKEADAVKEMMSREAELEEREAQEGGDVKEAAESEDMEDGNWKNHNWYDQQSYHDSQHSDYWRHWNSPAWSYGGYGNSWNGSQHYGYSAYDGYGSPGDSFQTPPAKRSFGRADSFASLGSSECSEKSLRRASTVDQLDAETKGNIETALGFIPDGPQKDALLAWMAPPCSVFSFSEPCSPESIVGRNVAPGNQPMAKKALSKDLDSVSTQTGQKNKEAPKEEALNAPSTTPTPDEASNEAPSTAPKQPETNTTRDDKQADDEKIERSPADAESKDENKKSKTQEAKSAPETAAQEQKTEKPTADAKLEAAAEPKNNTDKTAPAVANETKPAASNAAEAPPAAAAGSAPPKQPETNTTRDDKQADKKVETPPADAENKDEDEKDKTKEATSAPEATAQEQKTQKPTADAKLEAAAEPKSNTDKTAPAVANETKPAASNAADAPPEAAAPLKQPERSTAPDVKQADDEKIATPAQAADTQDSQEDSEKTKEDAISQKLAKATSIQGKLAAMAAAKISQEKEEQEKAAASAAAKRKANEAQLKDLKPTSKAAAKAKEDSQGEKRKAEDAPHDAEEKPKAARVAEGQDEAPAHSDDEDEETKRLEEKKKKARATYMRFYRSMRGKYAPKEVKSMCQKASGRKDLMSVLYEDWHEAGEDWTKAKIYLQVTSKEKQQRYGVREWLTRAQMEQKFGMEGAEAIILRKLEDEKLRKTEVRMHPEAPTCEGLMQFLTLNMEKEVDSTETCVNRLYEAAEQADSDSSSSNSDDEVAPKKKAAPAPKKKKEKKAKKEKKTKPAKEESEDENAKLLKELLKKAKKAWPCNAWLSIKVLGL</sequence>
<evidence type="ECO:0000313" key="3">
    <source>
        <dbReference type="EMBL" id="CAI3993373.1"/>
    </source>
</evidence>
<dbReference type="Proteomes" id="UP001152797">
    <property type="component" value="Unassembled WGS sequence"/>
</dbReference>
<dbReference type="GO" id="GO:0005634">
    <property type="term" value="C:nucleus"/>
    <property type="evidence" value="ECO:0007669"/>
    <property type="project" value="TreeGrafter"/>
</dbReference>
<reference evidence="3" key="1">
    <citation type="submission" date="2022-10" db="EMBL/GenBank/DDBJ databases">
        <authorList>
            <person name="Chen Y."/>
            <person name="Dougan E. K."/>
            <person name="Chan C."/>
            <person name="Rhodes N."/>
            <person name="Thang M."/>
        </authorList>
    </citation>
    <scope>NUCLEOTIDE SEQUENCE</scope>
</reference>
<feature type="region of interest" description="Disordered" evidence="2">
    <location>
        <begin position="377"/>
        <end position="405"/>
    </location>
</feature>
<feature type="compositionally biased region" description="Polar residues" evidence="2">
    <location>
        <begin position="604"/>
        <end position="616"/>
    </location>
</feature>
<proteinExistence type="predicted"/>
<comment type="caution">
    <text evidence="3">The sequence shown here is derived from an EMBL/GenBank/DDBJ whole genome shotgun (WGS) entry which is preliminary data.</text>
</comment>
<feature type="compositionally biased region" description="Basic and acidic residues" evidence="2">
    <location>
        <begin position="916"/>
        <end position="940"/>
    </location>
</feature>
<dbReference type="PANTHER" id="PTHR21712">
    <property type="entry name" value="PRE-RRNA-PROCESSING PROTEIN FHL1"/>
    <property type="match status" value="1"/>
</dbReference>
<dbReference type="AlphaFoldDB" id="A0A9P1CM21"/>
<feature type="region of interest" description="Disordered" evidence="2">
    <location>
        <begin position="550"/>
        <end position="969"/>
    </location>
</feature>
<dbReference type="EMBL" id="CAMXCT030001824">
    <property type="protein sequence ID" value="CAL4780685.1"/>
    <property type="molecule type" value="Genomic_DNA"/>
</dbReference>
<dbReference type="EMBL" id="CAMXCT010001824">
    <property type="protein sequence ID" value="CAI3993373.1"/>
    <property type="molecule type" value="Genomic_DNA"/>
</dbReference>
<feature type="compositionally biased region" description="Basic and acidic residues" evidence="2">
    <location>
        <begin position="1154"/>
        <end position="1165"/>
    </location>
</feature>
<feature type="compositionally biased region" description="Basic and acidic residues" evidence="2">
    <location>
        <begin position="951"/>
        <end position="969"/>
    </location>
</feature>
<dbReference type="GO" id="GO:0060962">
    <property type="term" value="P:regulation of ribosomal protein gene transcription by RNA polymerase II"/>
    <property type="evidence" value="ECO:0007669"/>
    <property type="project" value="InterPro"/>
</dbReference>
<feature type="compositionally biased region" description="Basic and acidic residues" evidence="2">
    <location>
        <begin position="848"/>
        <end position="857"/>
    </location>
</feature>
<feature type="compositionally biased region" description="Basic and acidic residues" evidence="2">
    <location>
        <begin position="617"/>
        <end position="649"/>
    </location>
</feature>
<feature type="compositionally biased region" description="Basic and acidic residues" evidence="2">
    <location>
        <begin position="771"/>
        <end position="785"/>
    </location>
</feature>
<evidence type="ECO:0000313" key="5">
    <source>
        <dbReference type="Proteomes" id="UP001152797"/>
    </source>
</evidence>
<dbReference type="PANTHER" id="PTHR21712:SF29">
    <property type="entry name" value="PRE-RRNA-PROCESSING PROTEIN FHL1"/>
    <property type="match status" value="1"/>
</dbReference>
<dbReference type="InterPro" id="IPR045178">
    <property type="entry name" value="Fhl1/FHA1"/>
</dbReference>
<accession>A0A9P1CM21</accession>
<feature type="compositionally biased region" description="Low complexity" evidence="2">
    <location>
        <begin position="695"/>
        <end position="713"/>
    </location>
</feature>
<feature type="compositionally biased region" description="Basic and acidic residues" evidence="2">
    <location>
        <begin position="721"/>
        <end position="733"/>
    </location>
</feature>
<dbReference type="GO" id="GO:0043565">
    <property type="term" value="F:sequence-specific DNA binding"/>
    <property type="evidence" value="ECO:0007669"/>
    <property type="project" value="TreeGrafter"/>
</dbReference>
<reference evidence="4 5" key="2">
    <citation type="submission" date="2024-05" db="EMBL/GenBank/DDBJ databases">
        <authorList>
            <person name="Chen Y."/>
            <person name="Shah S."/>
            <person name="Dougan E. K."/>
            <person name="Thang M."/>
            <person name="Chan C."/>
        </authorList>
    </citation>
    <scope>NUCLEOTIDE SEQUENCE [LARGE SCALE GENOMIC DNA]</scope>
</reference>
<gene>
    <name evidence="3" type="ORF">C1SCF055_LOCUS20132</name>
</gene>
<name>A0A9P1CM21_9DINO</name>
<feature type="compositionally biased region" description="Basic residues" evidence="2">
    <location>
        <begin position="1133"/>
        <end position="1153"/>
    </location>
</feature>
<evidence type="ECO:0000256" key="1">
    <source>
        <dbReference type="ARBA" id="ARBA00023242"/>
    </source>
</evidence>
<dbReference type="EMBL" id="CAMXCT020001824">
    <property type="protein sequence ID" value="CAL1146748.1"/>
    <property type="molecule type" value="Genomic_DNA"/>
</dbReference>
<feature type="compositionally biased region" description="Basic and acidic residues" evidence="2">
    <location>
        <begin position="661"/>
        <end position="682"/>
    </location>
</feature>
<feature type="compositionally biased region" description="Basic and acidic residues" evidence="2">
    <location>
        <begin position="377"/>
        <end position="397"/>
    </location>
</feature>
<feature type="compositionally biased region" description="Low complexity" evidence="2">
    <location>
        <begin position="798"/>
        <end position="813"/>
    </location>
</feature>
<feature type="region of interest" description="Disordered" evidence="2">
    <location>
        <begin position="1114"/>
        <end position="1165"/>
    </location>
</feature>
<protein>
    <submittedName>
        <fullName evidence="3">Uncharacterized protein</fullName>
    </submittedName>
</protein>
<feature type="compositionally biased region" description="Basic and acidic residues" evidence="2">
    <location>
        <begin position="898"/>
        <end position="909"/>
    </location>
</feature>
<keyword evidence="1" id="KW-0539">Nucleus</keyword>
<dbReference type="OrthoDB" id="441367at2759"/>
<evidence type="ECO:0000313" key="4">
    <source>
        <dbReference type="EMBL" id="CAL4780685.1"/>
    </source>
</evidence>
<organism evidence="3">
    <name type="scientific">Cladocopium goreaui</name>
    <dbReference type="NCBI Taxonomy" id="2562237"/>
    <lineage>
        <taxon>Eukaryota</taxon>
        <taxon>Sar</taxon>
        <taxon>Alveolata</taxon>
        <taxon>Dinophyceae</taxon>
        <taxon>Suessiales</taxon>
        <taxon>Symbiodiniaceae</taxon>
        <taxon>Cladocopium</taxon>
    </lineage>
</organism>
<feature type="compositionally biased region" description="Basic and acidic residues" evidence="2">
    <location>
        <begin position="579"/>
        <end position="588"/>
    </location>
</feature>
<keyword evidence="5" id="KW-1185">Reference proteome</keyword>